<evidence type="ECO:0000313" key="2">
    <source>
        <dbReference type="Proteomes" id="UP001165960"/>
    </source>
</evidence>
<dbReference type="EC" id="3.2.1.14" evidence="1"/>
<sequence>MKSIIFVGLALAKWDLNKENVVVYWGQNSYGATHPGQPWKQSLASVCQDETINVVNLSFLTNLSSELPLINLSHHCGALFAGTSVLNCTEIGKEIKGCQGKGKTVLLSIGGANAKTSLDSPRKAVMAAENIWGMFLGGKNQLRPFGDVILDGIDLDLEGGSQDNYDHFLNELRQKFQVDQQKKYYVTAAPQCFFPDANLQRIMKENPIDAVFIQFYNNWCGVHNFNNKNAWNWNMWEAWASGESFNKDIKLFLGVPATPKAAGFGYVSPHEVAKIVANVKETSTHFGGVMLWDSSQNSNSGRIGERMSDVIKKSLASPSHAKVPVIKERIYGSRDNTTPIKCSSHTEREIHTITPYTSPINNTNPPPTTGNSTYPANGGKCDVLHACAGTKFATCDHGRWKLRPCPADLYCFKTQATVYCDRKAADPL</sequence>
<reference evidence="1" key="1">
    <citation type="submission" date="2022-04" db="EMBL/GenBank/DDBJ databases">
        <title>Genome of the entomopathogenic fungus Entomophthora muscae.</title>
        <authorList>
            <person name="Elya C."/>
            <person name="Lovett B.R."/>
            <person name="Lee E."/>
            <person name="Macias A.M."/>
            <person name="Hajek A.E."/>
            <person name="De Bivort B.L."/>
            <person name="Kasson M.T."/>
            <person name="De Fine Licht H.H."/>
            <person name="Stajich J.E."/>
        </authorList>
    </citation>
    <scope>NUCLEOTIDE SEQUENCE</scope>
    <source>
        <strain evidence="1">Berkeley</strain>
    </source>
</reference>
<comment type="caution">
    <text evidence="1">The sequence shown here is derived from an EMBL/GenBank/DDBJ whole genome shotgun (WGS) entry which is preliminary data.</text>
</comment>
<proteinExistence type="predicted"/>
<keyword evidence="1" id="KW-0326">Glycosidase</keyword>
<dbReference type="Proteomes" id="UP001165960">
    <property type="component" value="Unassembled WGS sequence"/>
</dbReference>
<dbReference type="EMBL" id="QTSX02002266">
    <property type="protein sequence ID" value="KAJ9076563.1"/>
    <property type="molecule type" value="Genomic_DNA"/>
</dbReference>
<name>A0ACC2TPU6_9FUNG</name>
<protein>
    <submittedName>
        <fullName evidence="1">Chitinase 2</fullName>
        <ecNumber evidence="1">3.2.1.14</ecNumber>
    </submittedName>
</protein>
<evidence type="ECO:0000313" key="1">
    <source>
        <dbReference type="EMBL" id="KAJ9076563.1"/>
    </source>
</evidence>
<accession>A0ACC2TPU6</accession>
<keyword evidence="2" id="KW-1185">Reference proteome</keyword>
<gene>
    <name evidence="1" type="primary">CHT2_11</name>
    <name evidence="1" type="ORF">DSO57_1024888</name>
</gene>
<keyword evidence="1" id="KW-0378">Hydrolase</keyword>
<organism evidence="1 2">
    <name type="scientific">Entomophthora muscae</name>
    <dbReference type="NCBI Taxonomy" id="34485"/>
    <lineage>
        <taxon>Eukaryota</taxon>
        <taxon>Fungi</taxon>
        <taxon>Fungi incertae sedis</taxon>
        <taxon>Zoopagomycota</taxon>
        <taxon>Entomophthoromycotina</taxon>
        <taxon>Entomophthoromycetes</taxon>
        <taxon>Entomophthorales</taxon>
        <taxon>Entomophthoraceae</taxon>
        <taxon>Entomophthora</taxon>
    </lineage>
</organism>